<dbReference type="SUPFAM" id="SSF161098">
    <property type="entry name" value="MetI-like"/>
    <property type="match status" value="1"/>
</dbReference>
<feature type="transmembrane region" description="Helical" evidence="7">
    <location>
        <begin position="219"/>
        <end position="237"/>
    </location>
</feature>
<keyword evidence="5 7" id="KW-1133">Transmembrane helix</keyword>
<dbReference type="CDD" id="cd06261">
    <property type="entry name" value="TM_PBP2"/>
    <property type="match status" value="1"/>
</dbReference>
<evidence type="ECO:0000256" key="1">
    <source>
        <dbReference type="ARBA" id="ARBA00004651"/>
    </source>
</evidence>
<proteinExistence type="inferred from homology"/>
<evidence type="ECO:0000313" key="9">
    <source>
        <dbReference type="EMBL" id="GAA2228818.1"/>
    </source>
</evidence>
<evidence type="ECO:0000259" key="8">
    <source>
        <dbReference type="PROSITE" id="PS50928"/>
    </source>
</evidence>
<keyword evidence="10" id="KW-1185">Reference proteome</keyword>
<keyword evidence="3" id="KW-1003">Cell membrane</keyword>
<protein>
    <submittedName>
        <fullName evidence="9">ABC transporter permease</fullName>
    </submittedName>
</protein>
<evidence type="ECO:0000256" key="2">
    <source>
        <dbReference type="ARBA" id="ARBA00022448"/>
    </source>
</evidence>
<dbReference type="PROSITE" id="PS50928">
    <property type="entry name" value="ABC_TM1"/>
    <property type="match status" value="1"/>
</dbReference>
<organism evidence="9 10">
    <name type="scientific">Herbiconiux moechotypicola</name>
    <dbReference type="NCBI Taxonomy" id="637393"/>
    <lineage>
        <taxon>Bacteria</taxon>
        <taxon>Bacillati</taxon>
        <taxon>Actinomycetota</taxon>
        <taxon>Actinomycetes</taxon>
        <taxon>Micrococcales</taxon>
        <taxon>Microbacteriaceae</taxon>
        <taxon>Herbiconiux</taxon>
    </lineage>
</organism>
<dbReference type="EMBL" id="BAAAQY010000003">
    <property type="protein sequence ID" value="GAA2228818.1"/>
    <property type="molecule type" value="Genomic_DNA"/>
</dbReference>
<accession>A0ABN3DEA0</accession>
<keyword evidence="4 7" id="KW-0812">Transmembrane</keyword>
<comment type="caution">
    <text evidence="9">The sequence shown here is derived from an EMBL/GenBank/DDBJ whole genome shotgun (WGS) entry which is preliminary data.</text>
</comment>
<evidence type="ECO:0000256" key="6">
    <source>
        <dbReference type="ARBA" id="ARBA00023136"/>
    </source>
</evidence>
<name>A0ABN3DEA0_9MICO</name>
<evidence type="ECO:0000313" key="10">
    <source>
        <dbReference type="Proteomes" id="UP001500929"/>
    </source>
</evidence>
<dbReference type="RefSeq" id="WP_259478669.1">
    <property type="nucleotide sequence ID" value="NZ_BAAAQY010000003.1"/>
</dbReference>
<feature type="transmembrane region" description="Helical" evidence="7">
    <location>
        <begin position="62"/>
        <end position="84"/>
    </location>
</feature>
<evidence type="ECO:0000256" key="4">
    <source>
        <dbReference type="ARBA" id="ARBA00022692"/>
    </source>
</evidence>
<dbReference type="Gene3D" id="1.10.3720.10">
    <property type="entry name" value="MetI-like"/>
    <property type="match status" value="1"/>
</dbReference>
<feature type="transmembrane region" description="Helical" evidence="7">
    <location>
        <begin position="124"/>
        <end position="146"/>
    </location>
</feature>
<dbReference type="PANTHER" id="PTHR30151:SF20">
    <property type="entry name" value="ABC TRANSPORTER PERMEASE PROTEIN HI_0355-RELATED"/>
    <property type="match status" value="1"/>
</dbReference>
<feature type="domain" description="ABC transmembrane type-1" evidence="8">
    <location>
        <begin position="58"/>
        <end position="237"/>
    </location>
</feature>
<comment type="subcellular location">
    <subcellularLocation>
        <location evidence="1 7">Cell membrane</location>
        <topology evidence="1 7">Multi-pass membrane protein</topology>
    </subcellularLocation>
</comment>
<evidence type="ECO:0000256" key="7">
    <source>
        <dbReference type="RuleBase" id="RU363032"/>
    </source>
</evidence>
<comment type="similarity">
    <text evidence="7">Belongs to the binding-protein-dependent transport system permease family.</text>
</comment>
<keyword evidence="2 7" id="KW-0813">Transport</keyword>
<evidence type="ECO:0000256" key="3">
    <source>
        <dbReference type="ARBA" id="ARBA00022475"/>
    </source>
</evidence>
<reference evidence="9 10" key="1">
    <citation type="journal article" date="2019" name="Int. J. Syst. Evol. Microbiol.">
        <title>The Global Catalogue of Microorganisms (GCM) 10K type strain sequencing project: providing services to taxonomists for standard genome sequencing and annotation.</title>
        <authorList>
            <consortium name="The Broad Institute Genomics Platform"/>
            <consortium name="The Broad Institute Genome Sequencing Center for Infectious Disease"/>
            <person name="Wu L."/>
            <person name="Ma J."/>
        </authorList>
    </citation>
    <scope>NUCLEOTIDE SEQUENCE [LARGE SCALE GENOMIC DNA]</scope>
    <source>
        <strain evidence="9 10">JCM 16117</strain>
    </source>
</reference>
<dbReference type="Pfam" id="PF00528">
    <property type="entry name" value="BPD_transp_1"/>
    <property type="match status" value="1"/>
</dbReference>
<dbReference type="PANTHER" id="PTHR30151">
    <property type="entry name" value="ALKANE SULFONATE ABC TRANSPORTER-RELATED, MEMBRANE SUBUNIT"/>
    <property type="match status" value="1"/>
</dbReference>
<keyword evidence="6 7" id="KW-0472">Membrane</keyword>
<dbReference type="Proteomes" id="UP001500929">
    <property type="component" value="Unassembled WGS sequence"/>
</dbReference>
<dbReference type="InterPro" id="IPR035906">
    <property type="entry name" value="MetI-like_sf"/>
</dbReference>
<sequence>MMAAGTRDRFVVGALVVGLIVAWEVASRAGVIDPYVMAEPSQIVAGLWEDRDLYLSNSLATLRVAAIGYVVGQAIALALAFVLSMSSALELVVTKLALVVYCLPTLAIAPILGTIVGLDGTRVAVVAIVVFFPTLLSTTSGLRAVTADQRSLVRSLGGGRVMVLRKIAFRSALPQIFAGLKLGVPGAVLGAIASEWLGASSGLGIFMVNSLAYLQPLRVWGTCVVLVAGTLVLYWLVGLADRKVNGWSEPMAGSTA</sequence>
<feature type="transmembrane region" description="Helical" evidence="7">
    <location>
        <begin position="96"/>
        <end position="118"/>
    </location>
</feature>
<evidence type="ECO:0000256" key="5">
    <source>
        <dbReference type="ARBA" id="ARBA00022989"/>
    </source>
</evidence>
<gene>
    <name evidence="9" type="ORF">GCM10009851_11620</name>
</gene>
<dbReference type="InterPro" id="IPR000515">
    <property type="entry name" value="MetI-like"/>
</dbReference>